<gene>
    <name evidence="2" type="ORF">MVEN_01706500</name>
</gene>
<feature type="transmembrane region" description="Helical" evidence="1">
    <location>
        <begin position="61"/>
        <end position="83"/>
    </location>
</feature>
<feature type="transmembrane region" description="Helical" evidence="1">
    <location>
        <begin position="169"/>
        <end position="195"/>
    </location>
</feature>
<evidence type="ECO:0000313" key="2">
    <source>
        <dbReference type="EMBL" id="KAF7344163.1"/>
    </source>
</evidence>
<protein>
    <submittedName>
        <fullName evidence="2">Uncharacterized protein</fullName>
    </submittedName>
</protein>
<feature type="transmembrane region" description="Helical" evidence="1">
    <location>
        <begin position="560"/>
        <end position="583"/>
    </location>
</feature>
<name>A0A8H6XM22_9AGAR</name>
<feature type="transmembrane region" description="Helical" evidence="1">
    <location>
        <begin position="103"/>
        <end position="127"/>
    </location>
</feature>
<keyword evidence="1" id="KW-1133">Transmembrane helix</keyword>
<keyword evidence="3" id="KW-1185">Reference proteome</keyword>
<dbReference type="Proteomes" id="UP000620124">
    <property type="component" value="Unassembled WGS sequence"/>
</dbReference>
<keyword evidence="1" id="KW-0812">Transmembrane</keyword>
<keyword evidence="1" id="KW-0472">Membrane</keyword>
<comment type="caution">
    <text evidence="2">The sequence shown here is derived from an EMBL/GenBank/DDBJ whole genome shotgun (WGS) entry which is preliminary data.</text>
</comment>
<evidence type="ECO:0000256" key="1">
    <source>
        <dbReference type="SAM" id="Phobius"/>
    </source>
</evidence>
<accession>A0A8H6XM22</accession>
<dbReference type="OrthoDB" id="2644397at2759"/>
<dbReference type="EMBL" id="JACAZI010000015">
    <property type="protein sequence ID" value="KAF7344163.1"/>
    <property type="molecule type" value="Genomic_DNA"/>
</dbReference>
<sequence length="701" mass="76430">MSRPQLQPSKNLRRNRGYISGTSTTAAWHASQETLLDSATKLLRISQTTPKEASLRSSRTLRIVSGMLHSALIGIHLILVAVWKTGLEHRLVFPLEQQKIVSFLITAIATSFATIYCAGLVFVTQILSMRRSLHMNQTLTATHDNAVAWAGFGSAFAQIWHQKSGSASVIGVISVFLYLGNIALLHVTIAGSFSLESFNATRPLSVVTQGLPAFDWSNVDVSDPLARGTLLADTILYAYKSLYFLPSILGSNTTLGLYDGTLYDVPEPIQNESIGNITVNATGFNITCRYITGVRVLGNLSDGSQLLNDTHGMLAGSRFIPRMEPGMIVNEPRANNSQYTLLYSTVPIADSSGTVSSPIDGSAPSIYLLECSQALVSQTAVLEARSRQLISVAPSMQKTVSTWSALEADLSAATPTSFSDFVQDDLSLVNSWSSVYSQVPDSLLPLMRLYNGTNPKFASIADLYMMQTLNLLTSDLPTTVSLPDIENILSTIVASMFWTVGNARPLPQWYVEYNFTTELTSVDKRTTTTFDVVTPNTTAPRLLQASASITEEFVQTRLDFSIIAIAVGLGASIVLTALSLPSLRLPKRLKTRSESDEVIDGTGILHAIWLFRNNPELQTQLEQVEHPSDNNLRAAGMVETRLVGGRGSQAEDLRGLGGEEQMENLSDDKQKGFLHFPAVDVLNQTVHMSSSVFRGPPLRFK</sequence>
<dbReference type="AlphaFoldDB" id="A0A8H6XM22"/>
<organism evidence="2 3">
    <name type="scientific">Mycena venus</name>
    <dbReference type="NCBI Taxonomy" id="2733690"/>
    <lineage>
        <taxon>Eukaryota</taxon>
        <taxon>Fungi</taxon>
        <taxon>Dikarya</taxon>
        <taxon>Basidiomycota</taxon>
        <taxon>Agaricomycotina</taxon>
        <taxon>Agaricomycetes</taxon>
        <taxon>Agaricomycetidae</taxon>
        <taxon>Agaricales</taxon>
        <taxon>Marasmiineae</taxon>
        <taxon>Mycenaceae</taxon>
        <taxon>Mycena</taxon>
    </lineage>
</organism>
<evidence type="ECO:0000313" key="3">
    <source>
        <dbReference type="Proteomes" id="UP000620124"/>
    </source>
</evidence>
<reference evidence="2" key="1">
    <citation type="submission" date="2020-05" db="EMBL/GenBank/DDBJ databases">
        <title>Mycena genomes resolve the evolution of fungal bioluminescence.</title>
        <authorList>
            <person name="Tsai I.J."/>
        </authorList>
    </citation>
    <scope>NUCLEOTIDE SEQUENCE</scope>
    <source>
        <strain evidence="2">CCC161011</strain>
    </source>
</reference>
<proteinExistence type="predicted"/>